<proteinExistence type="predicted"/>
<evidence type="ECO:0000313" key="2">
    <source>
        <dbReference type="EMBL" id="QHU11777.1"/>
    </source>
</evidence>
<protein>
    <submittedName>
        <fullName evidence="2">Uncharacterized protein</fullName>
    </submittedName>
</protein>
<accession>A0A6C0K4Y4</accession>
<feature type="region of interest" description="Disordered" evidence="1">
    <location>
        <begin position="60"/>
        <end position="94"/>
    </location>
</feature>
<sequence length="204" mass="22016">MENSQHYPSSLKFPATGSSQQKTDVAQYMNNNYLFDQKFRNQVSGVTDFKVNTPIGSSAYGAPSSFEHYSTRAEEPEEEEEEEEENKEEEEVEEGVVDPVFASATPLGSAQWENFPEVLSGMQFAPMSGGAFGGGGGFGGRFGGGFGGGFGGMMNALGGPIGGAPVMGNPRVPGTFNPFQTQFNKKDLPEFLQSMMDDTPEYLR</sequence>
<evidence type="ECO:0000256" key="1">
    <source>
        <dbReference type="SAM" id="MobiDB-lite"/>
    </source>
</evidence>
<feature type="compositionally biased region" description="Acidic residues" evidence="1">
    <location>
        <begin position="75"/>
        <end position="94"/>
    </location>
</feature>
<name>A0A6C0K4Y4_9ZZZZ</name>
<reference evidence="2" key="1">
    <citation type="journal article" date="2020" name="Nature">
        <title>Giant virus diversity and host interactions through global metagenomics.</title>
        <authorList>
            <person name="Schulz F."/>
            <person name="Roux S."/>
            <person name="Paez-Espino D."/>
            <person name="Jungbluth S."/>
            <person name="Walsh D.A."/>
            <person name="Denef V.J."/>
            <person name="McMahon K.D."/>
            <person name="Konstantinidis K.T."/>
            <person name="Eloe-Fadrosh E.A."/>
            <person name="Kyrpides N.C."/>
            <person name="Woyke T."/>
        </authorList>
    </citation>
    <scope>NUCLEOTIDE SEQUENCE</scope>
    <source>
        <strain evidence="2">GVMAG-S-1101169-75</strain>
    </source>
</reference>
<feature type="region of interest" description="Disordered" evidence="1">
    <location>
        <begin position="1"/>
        <end position="22"/>
    </location>
</feature>
<dbReference type="EMBL" id="MN740789">
    <property type="protein sequence ID" value="QHU11777.1"/>
    <property type="molecule type" value="Genomic_DNA"/>
</dbReference>
<dbReference type="AlphaFoldDB" id="A0A6C0K4Y4"/>
<organism evidence="2">
    <name type="scientific">viral metagenome</name>
    <dbReference type="NCBI Taxonomy" id="1070528"/>
    <lineage>
        <taxon>unclassified sequences</taxon>
        <taxon>metagenomes</taxon>
        <taxon>organismal metagenomes</taxon>
    </lineage>
</organism>